<accession>B8BXA3</accession>
<evidence type="ECO:0000313" key="2">
    <source>
        <dbReference type="EMBL" id="EED93673.1"/>
    </source>
</evidence>
<evidence type="ECO:0000313" key="3">
    <source>
        <dbReference type="Proteomes" id="UP000001449"/>
    </source>
</evidence>
<name>B8BXA3_THAPS</name>
<dbReference type="OMA" id="ANDWSAT"/>
<dbReference type="HOGENOM" id="CLU_892794_0_0_1"/>
<dbReference type="AlphaFoldDB" id="B8BXA3"/>
<dbReference type="RefSeq" id="XP_002288237.1">
    <property type="nucleotide sequence ID" value="XM_002288201.1"/>
</dbReference>
<dbReference type="GeneID" id="7441787"/>
<proteinExistence type="predicted"/>
<dbReference type="eggNOG" id="ENOG502S3GV">
    <property type="taxonomic scope" value="Eukaryota"/>
</dbReference>
<sequence>MHVRPSSRLSAGRLPRTSTSSPSSVDNLIDQEERNRQHRAGQAKRRFEKEVRRNDRISVLESTHQLSDAEQKELLALCKVRDSFEEQYDSDAFTEEHTEFKRQHNQAFLGLTRYCQQQRQLEMEKVSVFFLDGADGGTTRHLIEEGGLDASQCYVANRHLSTCKSLRLSGGGLLPNDNVVHLTAAEALSPESDATDDENQTTFAGIDFTSYYFDGCGGFVPHIIGMMTSALIRNENINDNACTAVGFSLMGGNRNVIEKEMKVCQALALIAKTRGMRTRHALDDPERYGIPYGISKTYDGTFTSWILLEPDN</sequence>
<reference evidence="2 3" key="2">
    <citation type="journal article" date="2008" name="Nature">
        <title>The Phaeodactylum genome reveals the evolutionary history of diatom genomes.</title>
        <authorList>
            <person name="Bowler C."/>
            <person name="Allen A.E."/>
            <person name="Badger J.H."/>
            <person name="Grimwood J."/>
            <person name="Jabbari K."/>
            <person name="Kuo A."/>
            <person name="Maheswari U."/>
            <person name="Martens C."/>
            <person name="Maumus F."/>
            <person name="Otillar R.P."/>
            <person name="Rayko E."/>
            <person name="Salamov A."/>
            <person name="Vandepoele K."/>
            <person name="Beszteri B."/>
            <person name="Gruber A."/>
            <person name="Heijde M."/>
            <person name="Katinka M."/>
            <person name="Mock T."/>
            <person name="Valentin K."/>
            <person name="Verret F."/>
            <person name="Berges J.A."/>
            <person name="Brownlee C."/>
            <person name="Cadoret J.P."/>
            <person name="Chiovitti A."/>
            <person name="Choi C.J."/>
            <person name="Coesel S."/>
            <person name="De Martino A."/>
            <person name="Detter J.C."/>
            <person name="Durkin C."/>
            <person name="Falciatore A."/>
            <person name="Fournet J."/>
            <person name="Haruta M."/>
            <person name="Huysman M.J."/>
            <person name="Jenkins B.D."/>
            <person name="Jiroutova K."/>
            <person name="Jorgensen R.E."/>
            <person name="Joubert Y."/>
            <person name="Kaplan A."/>
            <person name="Kroger N."/>
            <person name="Kroth P.G."/>
            <person name="La Roche J."/>
            <person name="Lindquist E."/>
            <person name="Lommer M."/>
            <person name="Martin-Jezequel V."/>
            <person name="Lopez P.J."/>
            <person name="Lucas S."/>
            <person name="Mangogna M."/>
            <person name="McGinnis K."/>
            <person name="Medlin L.K."/>
            <person name="Montsant A."/>
            <person name="Oudot-Le Secq M.P."/>
            <person name="Napoli C."/>
            <person name="Obornik M."/>
            <person name="Parker M.S."/>
            <person name="Petit J.L."/>
            <person name="Porcel B.M."/>
            <person name="Poulsen N."/>
            <person name="Robison M."/>
            <person name="Rychlewski L."/>
            <person name="Rynearson T.A."/>
            <person name="Schmutz J."/>
            <person name="Shapiro H."/>
            <person name="Siaut M."/>
            <person name="Stanley M."/>
            <person name="Sussman M.R."/>
            <person name="Taylor A.R."/>
            <person name="Vardi A."/>
            <person name="von Dassow P."/>
            <person name="Vyverman W."/>
            <person name="Willis A."/>
            <person name="Wyrwicz L.S."/>
            <person name="Rokhsar D.S."/>
            <person name="Weissenbach J."/>
            <person name="Armbrust E.V."/>
            <person name="Green B.R."/>
            <person name="Van de Peer Y."/>
            <person name="Grigoriev I.V."/>
        </authorList>
    </citation>
    <scope>NUCLEOTIDE SEQUENCE [LARGE SCALE GENOMIC DNA]</scope>
    <source>
        <strain evidence="2 3">CCMP1335</strain>
    </source>
</reference>
<evidence type="ECO:0000256" key="1">
    <source>
        <dbReference type="SAM" id="MobiDB-lite"/>
    </source>
</evidence>
<dbReference type="Proteomes" id="UP000001449">
    <property type="component" value="Chromosome 3"/>
</dbReference>
<gene>
    <name evidence="2" type="ORF">THAPSDRAFT_3264</name>
</gene>
<feature type="region of interest" description="Disordered" evidence="1">
    <location>
        <begin position="1"/>
        <end position="49"/>
    </location>
</feature>
<feature type="compositionally biased region" description="Low complexity" evidence="1">
    <location>
        <begin position="13"/>
        <end position="24"/>
    </location>
</feature>
<reference evidence="2 3" key="1">
    <citation type="journal article" date="2004" name="Science">
        <title>The genome of the diatom Thalassiosira pseudonana: ecology, evolution, and metabolism.</title>
        <authorList>
            <person name="Armbrust E.V."/>
            <person name="Berges J.A."/>
            <person name="Bowler C."/>
            <person name="Green B.R."/>
            <person name="Martinez D."/>
            <person name="Putnam N.H."/>
            <person name="Zhou S."/>
            <person name="Allen A.E."/>
            <person name="Apt K.E."/>
            <person name="Bechner M."/>
            <person name="Brzezinski M.A."/>
            <person name="Chaal B.K."/>
            <person name="Chiovitti A."/>
            <person name="Davis A.K."/>
            <person name="Demarest M.S."/>
            <person name="Detter J.C."/>
            <person name="Glavina T."/>
            <person name="Goodstein D."/>
            <person name="Hadi M.Z."/>
            <person name="Hellsten U."/>
            <person name="Hildebrand M."/>
            <person name="Jenkins B.D."/>
            <person name="Jurka J."/>
            <person name="Kapitonov V.V."/>
            <person name="Kroger N."/>
            <person name="Lau W.W."/>
            <person name="Lane T.W."/>
            <person name="Larimer F.W."/>
            <person name="Lippmeier J.C."/>
            <person name="Lucas S."/>
            <person name="Medina M."/>
            <person name="Montsant A."/>
            <person name="Obornik M."/>
            <person name="Parker M.S."/>
            <person name="Palenik B."/>
            <person name="Pazour G.J."/>
            <person name="Richardson P.M."/>
            <person name="Rynearson T.A."/>
            <person name="Saito M.A."/>
            <person name="Schwartz D.C."/>
            <person name="Thamatrakoln K."/>
            <person name="Valentin K."/>
            <person name="Vardi A."/>
            <person name="Wilkerson F.P."/>
            <person name="Rokhsar D.S."/>
        </authorList>
    </citation>
    <scope>NUCLEOTIDE SEQUENCE [LARGE SCALE GENOMIC DNA]</scope>
    <source>
        <strain evidence="2 3">CCMP1335</strain>
    </source>
</reference>
<dbReference type="InParanoid" id="B8BXA3"/>
<dbReference type="EMBL" id="CM000640">
    <property type="protein sequence ID" value="EED93673.1"/>
    <property type="molecule type" value="Genomic_DNA"/>
</dbReference>
<organism evidence="2 3">
    <name type="scientific">Thalassiosira pseudonana</name>
    <name type="common">Marine diatom</name>
    <name type="synonym">Cyclotella nana</name>
    <dbReference type="NCBI Taxonomy" id="35128"/>
    <lineage>
        <taxon>Eukaryota</taxon>
        <taxon>Sar</taxon>
        <taxon>Stramenopiles</taxon>
        <taxon>Ochrophyta</taxon>
        <taxon>Bacillariophyta</taxon>
        <taxon>Coscinodiscophyceae</taxon>
        <taxon>Thalassiosirophycidae</taxon>
        <taxon>Thalassiosirales</taxon>
        <taxon>Thalassiosiraceae</taxon>
        <taxon>Thalassiosira</taxon>
    </lineage>
</organism>
<protein>
    <submittedName>
        <fullName evidence="2">Uncharacterized protein</fullName>
    </submittedName>
</protein>
<dbReference type="PaxDb" id="35128-Thaps3264"/>
<keyword evidence="3" id="KW-1185">Reference proteome</keyword>
<dbReference type="KEGG" id="tps:THAPSDRAFT_3264"/>